<dbReference type="Pfam" id="PF00440">
    <property type="entry name" value="TetR_N"/>
    <property type="match status" value="1"/>
</dbReference>
<reference evidence="4 5" key="1">
    <citation type="submission" date="2021-11" db="EMBL/GenBank/DDBJ databases">
        <title>Draft genome sequence of Actinomycetospora sp. SF1 isolated from the rhizosphere soil.</title>
        <authorList>
            <person name="Duangmal K."/>
            <person name="Chantavorakit T."/>
        </authorList>
    </citation>
    <scope>NUCLEOTIDE SEQUENCE [LARGE SCALE GENOMIC DNA]</scope>
    <source>
        <strain evidence="4 5">TBRC 5722</strain>
    </source>
</reference>
<evidence type="ECO:0000256" key="2">
    <source>
        <dbReference type="PROSITE-ProRule" id="PRU00335"/>
    </source>
</evidence>
<evidence type="ECO:0000313" key="5">
    <source>
        <dbReference type="Proteomes" id="UP001199469"/>
    </source>
</evidence>
<dbReference type="EMBL" id="JAJNDB010000001">
    <property type="protein sequence ID" value="MCD2191776.1"/>
    <property type="molecule type" value="Genomic_DNA"/>
</dbReference>
<dbReference type="RefSeq" id="WP_230729314.1">
    <property type="nucleotide sequence ID" value="NZ_JAJNDB010000001.1"/>
</dbReference>
<dbReference type="InterPro" id="IPR050109">
    <property type="entry name" value="HTH-type_TetR-like_transc_reg"/>
</dbReference>
<feature type="domain" description="HTH tetR-type" evidence="3">
    <location>
        <begin position="11"/>
        <end position="71"/>
    </location>
</feature>
<accession>A0ABS8P0I8</accession>
<evidence type="ECO:0000259" key="3">
    <source>
        <dbReference type="PROSITE" id="PS50977"/>
    </source>
</evidence>
<dbReference type="InterPro" id="IPR009057">
    <property type="entry name" value="Homeodomain-like_sf"/>
</dbReference>
<dbReference type="PANTHER" id="PTHR30055:SF237">
    <property type="entry name" value="TRANSCRIPTIONAL REPRESSOR MCE3R"/>
    <property type="match status" value="1"/>
</dbReference>
<feature type="DNA-binding region" description="H-T-H motif" evidence="2">
    <location>
        <begin position="34"/>
        <end position="53"/>
    </location>
</feature>
<dbReference type="Proteomes" id="UP001199469">
    <property type="component" value="Unassembled WGS sequence"/>
</dbReference>
<gene>
    <name evidence="4" type="ORF">LQ327_00015</name>
</gene>
<dbReference type="SUPFAM" id="SSF46689">
    <property type="entry name" value="Homeodomain-like"/>
    <property type="match status" value="1"/>
</dbReference>
<evidence type="ECO:0000256" key="1">
    <source>
        <dbReference type="ARBA" id="ARBA00023125"/>
    </source>
</evidence>
<evidence type="ECO:0000313" key="4">
    <source>
        <dbReference type="EMBL" id="MCD2191776.1"/>
    </source>
</evidence>
<proteinExistence type="predicted"/>
<keyword evidence="1 2" id="KW-0238">DNA-binding</keyword>
<dbReference type="PROSITE" id="PS50977">
    <property type="entry name" value="HTH_TETR_2"/>
    <property type="match status" value="1"/>
</dbReference>
<comment type="caution">
    <text evidence="4">The sequence shown here is derived from an EMBL/GenBank/DDBJ whole genome shotgun (WGS) entry which is preliminary data.</text>
</comment>
<keyword evidence="5" id="KW-1185">Reference proteome</keyword>
<dbReference type="InterPro" id="IPR001647">
    <property type="entry name" value="HTH_TetR"/>
</dbReference>
<sequence length="193" mass="20616">MPKRSGPNSGPATRGAVLEAARRLFIERGFDGTSMRDIAAAVEVTNSALYYHFPSKEALLGALSQVRRDEINTLVDWAREQPSSPGLLRETGLRWLAGASPERLAGLRLSRAIRPVLDRVVAPDASVPGGFEVLVELFAAPRDATDRLRIRLVFDAFGAAADVADPDDGLDTIVAAARIMVLGLTAENAGQPS</sequence>
<dbReference type="PRINTS" id="PR00455">
    <property type="entry name" value="HTHTETR"/>
</dbReference>
<name>A0ABS8P0I8_9PSEU</name>
<dbReference type="Gene3D" id="1.10.357.10">
    <property type="entry name" value="Tetracycline Repressor, domain 2"/>
    <property type="match status" value="1"/>
</dbReference>
<dbReference type="PANTHER" id="PTHR30055">
    <property type="entry name" value="HTH-TYPE TRANSCRIPTIONAL REGULATOR RUTR"/>
    <property type="match status" value="1"/>
</dbReference>
<organism evidence="4 5">
    <name type="scientific">Actinomycetospora endophytica</name>
    <dbReference type="NCBI Taxonomy" id="2291215"/>
    <lineage>
        <taxon>Bacteria</taxon>
        <taxon>Bacillati</taxon>
        <taxon>Actinomycetota</taxon>
        <taxon>Actinomycetes</taxon>
        <taxon>Pseudonocardiales</taxon>
        <taxon>Pseudonocardiaceae</taxon>
        <taxon>Actinomycetospora</taxon>
    </lineage>
</organism>
<protein>
    <submittedName>
        <fullName evidence="4">TetR/AcrR family transcriptional regulator</fullName>
    </submittedName>
</protein>